<sequence>MMLFETKFQEDGDGLLSKEWKDENLVWNASQYNNLGVVQSAFEQVWTPDLIAWNSKSPTSSEELKQSHLTVNSSGYVWWGTGATLNTYCYINLDDYAFDKQQCRIDLGCWMHSQLEINITKFHDSEDSIYGPYASNPEWDSSKVSEEWRNTGKQFRTSLLVITTFWTPIGSKFRYLYTNIALYVA</sequence>
<organism evidence="2 3">
    <name type="scientific">Dinothrombium tinctorium</name>
    <dbReference type="NCBI Taxonomy" id="1965070"/>
    <lineage>
        <taxon>Eukaryota</taxon>
        <taxon>Metazoa</taxon>
        <taxon>Ecdysozoa</taxon>
        <taxon>Arthropoda</taxon>
        <taxon>Chelicerata</taxon>
        <taxon>Arachnida</taxon>
        <taxon>Acari</taxon>
        <taxon>Acariformes</taxon>
        <taxon>Trombidiformes</taxon>
        <taxon>Prostigmata</taxon>
        <taxon>Anystina</taxon>
        <taxon>Parasitengona</taxon>
        <taxon>Trombidioidea</taxon>
        <taxon>Trombidiidae</taxon>
        <taxon>Dinothrombium</taxon>
    </lineage>
</organism>
<dbReference type="OrthoDB" id="6516677at2759"/>
<feature type="domain" description="Neurotransmitter-gated ion-channel ligand-binding" evidence="1">
    <location>
        <begin position="15"/>
        <end position="151"/>
    </location>
</feature>
<dbReference type="GO" id="GO:0004888">
    <property type="term" value="F:transmembrane signaling receptor activity"/>
    <property type="evidence" value="ECO:0007669"/>
    <property type="project" value="InterPro"/>
</dbReference>
<dbReference type="InterPro" id="IPR006201">
    <property type="entry name" value="Neur_channel"/>
</dbReference>
<accession>A0A443QVW7</accession>
<keyword evidence="2" id="KW-0675">Receptor</keyword>
<proteinExistence type="predicted"/>
<dbReference type="InterPro" id="IPR036734">
    <property type="entry name" value="Neur_chan_lig-bd_sf"/>
</dbReference>
<gene>
    <name evidence="2" type="ORF">B4U79_18225</name>
</gene>
<dbReference type="EMBL" id="NCKU01003630">
    <property type="protein sequence ID" value="RWS07154.1"/>
    <property type="molecule type" value="Genomic_DNA"/>
</dbReference>
<dbReference type="Proteomes" id="UP000285301">
    <property type="component" value="Unassembled WGS sequence"/>
</dbReference>
<evidence type="ECO:0000313" key="2">
    <source>
        <dbReference type="EMBL" id="RWS07154.1"/>
    </source>
</evidence>
<dbReference type="PANTHER" id="PTHR18945">
    <property type="entry name" value="NEUROTRANSMITTER GATED ION CHANNEL"/>
    <property type="match status" value="1"/>
</dbReference>
<evidence type="ECO:0000259" key="1">
    <source>
        <dbReference type="Pfam" id="PF02931"/>
    </source>
</evidence>
<dbReference type="SUPFAM" id="SSF63712">
    <property type="entry name" value="Nicotinic receptor ligand binding domain-like"/>
    <property type="match status" value="1"/>
</dbReference>
<dbReference type="AlphaFoldDB" id="A0A443QVW7"/>
<reference evidence="2 3" key="1">
    <citation type="journal article" date="2018" name="Gigascience">
        <title>Genomes of trombidid mites reveal novel predicted allergens and laterally-transferred genes associated with secondary metabolism.</title>
        <authorList>
            <person name="Dong X."/>
            <person name="Chaisiri K."/>
            <person name="Xia D."/>
            <person name="Armstrong S.D."/>
            <person name="Fang Y."/>
            <person name="Donnelly M.J."/>
            <person name="Kadowaki T."/>
            <person name="McGarry J.W."/>
            <person name="Darby A.C."/>
            <person name="Makepeace B.L."/>
        </authorList>
    </citation>
    <scope>NUCLEOTIDE SEQUENCE [LARGE SCALE GENOMIC DNA]</scope>
    <source>
        <strain evidence="2">UoL-WK</strain>
    </source>
</reference>
<dbReference type="Pfam" id="PF02931">
    <property type="entry name" value="Neur_chan_LBD"/>
    <property type="match status" value="1"/>
</dbReference>
<name>A0A443QVW7_9ACAR</name>
<dbReference type="InterPro" id="IPR006202">
    <property type="entry name" value="Neur_chan_lig-bd"/>
</dbReference>
<dbReference type="GO" id="GO:0016020">
    <property type="term" value="C:membrane"/>
    <property type="evidence" value="ECO:0007669"/>
    <property type="project" value="InterPro"/>
</dbReference>
<protein>
    <submittedName>
        <fullName evidence="2">Nicotinic acetylcholine receptor subunit beta3-like protein</fullName>
    </submittedName>
</protein>
<keyword evidence="3" id="KW-1185">Reference proteome</keyword>
<comment type="caution">
    <text evidence="2">The sequence shown here is derived from an EMBL/GenBank/DDBJ whole genome shotgun (WGS) entry which is preliminary data.</text>
</comment>
<dbReference type="CDD" id="cd18989">
    <property type="entry name" value="LGIC_ECD_cation"/>
    <property type="match status" value="1"/>
</dbReference>
<dbReference type="GO" id="GO:0005230">
    <property type="term" value="F:extracellular ligand-gated monoatomic ion channel activity"/>
    <property type="evidence" value="ECO:0007669"/>
    <property type="project" value="InterPro"/>
</dbReference>
<dbReference type="STRING" id="1965070.A0A443QVW7"/>
<dbReference type="Gene3D" id="2.70.170.10">
    <property type="entry name" value="Neurotransmitter-gated ion-channel ligand-binding domain"/>
    <property type="match status" value="1"/>
</dbReference>
<evidence type="ECO:0000313" key="3">
    <source>
        <dbReference type="Proteomes" id="UP000285301"/>
    </source>
</evidence>